<comment type="caution">
    <text evidence="2">The sequence shown here is derived from an EMBL/GenBank/DDBJ whole genome shotgun (WGS) entry which is preliminary data.</text>
</comment>
<dbReference type="RefSeq" id="WP_280030442.1">
    <property type="nucleotide sequence ID" value="NZ_JAOCAP010000027.1"/>
</dbReference>
<feature type="transmembrane region" description="Helical" evidence="1">
    <location>
        <begin position="105"/>
        <end position="128"/>
    </location>
</feature>
<proteinExistence type="predicted"/>
<reference evidence="2" key="1">
    <citation type="submission" date="2022-09" db="EMBL/GenBank/DDBJ databases">
        <title>Intensive care unit water sources are persistently colonized with multi-drug resistant bacteria and are the site of extensive horizontal gene transfer of antibiotic resistance genes.</title>
        <authorList>
            <person name="Diorio-Toth L."/>
        </authorList>
    </citation>
    <scope>NUCLEOTIDE SEQUENCE</scope>
    <source>
        <strain evidence="2">GD03936</strain>
    </source>
</reference>
<feature type="transmembrane region" description="Helical" evidence="1">
    <location>
        <begin position="225"/>
        <end position="242"/>
    </location>
</feature>
<feature type="transmembrane region" description="Helical" evidence="1">
    <location>
        <begin position="258"/>
        <end position="279"/>
    </location>
</feature>
<gene>
    <name evidence="2" type="ORF">N5C39_23910</name>
</gene>
<organism evidence="2 3">
    <name type="scientific">Enterobacter bugandensis</name>
    <dbReference type="NCBI Taxonomy" id="881260"/>
    <lineage>
        <taxon>Bacteria</taxon>
        <taxon>Pseudomonadati</taxon>
        <taxon>Pseudomonadota</taxon>
        <taxon>Gammaproteobacteria</taxon>
        <taxon>Enterobacterales</taxon>
        <taxon>Enterobacteriaceae</taxon>
        <taxon>Enterobacter</taxon>
    </lineage>
</organism>
<feature type="transmembrane region" description="Helical" evidence="1">
    <location>
        <begin position="140"/>
        <end position="160"/>
    </location>
</feature>
<keyword evidence="1" id="KW-0472">Membrane</keyword>
<protein>
    <submittedName>
        <fullName evidence="2">MASE1 domain-containing protein</fullName>
    </submittedName>
</protein>
<keyword evidence="1" id="KW-1133">Transmembrane helix</keyword>
<dbReference type="AlphaFoldDB" id="A0AA42TQD9"/>
<keyword evidence="1" id="KW-0812">Transmembrane</keyword>
<feature type="transmembrane region" description="Helical" evidence="1">
    <location>
        <begin position="202"/>
        <end position="220"/>
    </location>
</feature>
<evidence type="ECO:0000256" key="1">
    <source>
        <dbReference type="SAM" id="Phobius"/>
    </source>
</evidence>
<feature type="transmembrane region" description="Helical" evidence="1">
    <location>
        <begin position="24"/>
        <end position="43"/>
    </location>
</feature>
<name>A0AA42TQD9_9ENTR</name>
<dbReference type="EMBL" id="JAOCAP010000027">
    <property type="protein sequence ID" value="MDH1321420.1"/>
    <property type="molecule type" value="Genomic_DNA"/>
</dbReference>
<sequence>MQLLLWCVLYFSLGYISLYLDDPVSQVSFVWFPAGIAVSAFLMTPRRFWLYLFLSLFLVRTFLDVTMRHSLETSLVHSVISLSTDLSVAWCVRHFTRPHDTLYSLVIWLSATLMISAFAAVLGGGWVVLRHGVDFVQTVWIWWSANVVGTILLTTIVMGLFLRQELEIPHKWLIGGALWLMLCLSTIYVFHEPIGGPRGEAFLFSLACIPVVVMIIIPVLSGNQMGAMAFLSFCIIVIYYSWQRNGPLFIPGLHPGEPLLLAQCYLSGTALLLNFVYLLKHHQRTSPASSYYLDPRSGRLTWDQSSSSTLTQHLSMINHTDHLFSLVSHDDQQRMRERWAIVQNGSAIKGAFRFLLVLSPGNTLHLQETKLIALQQPEGVVLIGYWVGEFQDQKPGPIIKGK</sequence>
<evidence type="ECO:0000313" key="3">
    <source>
        <dbReference type="Proteomes" id="UP001158416"/>
    </source>
</evidence>
<accession>A0AA42TQD9</accession>
<evidence type="ECO:0000313" key="2">
    <source>
        <dbReference type="EMBL" id="MDH1321420.1"/>
    </source>
</evidence>
<dbReference type="Proteomes" id="UP001158416">
    <property type="component" value="Unassembled WGS sequence"/>
</dbReference>
<feature type="transmembrane region" description="Helical" evidence="1">
    <location>
        <begin position="172"/>
        <end position="190"/>
    </location>
</feature>